<dbReference type="PROSITE" id="PS50800">
    <property type="entry name" value="SAP"/>
    <property type="match status" value="1"/>
</dbReference>
<feature type="compositionally biased region" description="Low complexity" evidence="1">
    <location>
        <begin position="292"/>
        <end position="305"/>
    </location>
</feature>
<evidence type="ECO:0000313" key="4">
    <source>
        <dbReference type="Proteomes" id="UP000242875"/>
    </source>
</evidence>
<organism evidence="3 4">
    <name type="scientific">Bifiguratus adelaidae</name>
    <dbReference type="NCBI Taxonomy" id="1938954"/>
    <lineage>
        <taxon>Eukaryota</taxon>
        <taxon>Fungi</taxon>
        <taxon>Fungi incertae sedis</taxon>
        <taxon>Mucoromycota</taxon>
        <taxon>Mucoromycotina</taxon>
        <taxon>Endogonomycetes</taxon>
        <taxon>Endogonales</taxon>
        <taxon>Endogonales incertae sedis</taxon>
        <taxon>Bifiguratus</taxon>
    </lineage>
</organism>
<keyword evidence="4" id="KW-1185">Reference proteome</keyword>
<name>A0A261XVK5_9FUNG</name>
<sequence length="427" mass="47581">MWLQREVFALGRTFSSTPLFYALKPKSHFRRLPRSELVRLLESRGLNANGNKETLVERAYQQQQQQQQQRNREKTVDAAAQVKTSQVVVAAVTEAGKLPIHISTSATKDKANKEDNLELPDVLLPANFIQSFENKLNKPRTSTRKVSIRFPGAQLRAAQRQEGDTSDAVTRDTNASKTHATSNTIQMDDSDLSEFGGMDEGWAKAFEHKVSQRSALFAKKDGGPMRMQDIQPTSDSLSKDDEYYAERDLIHEPSDFFTSPQKYFLSSSSPDSSSTSPRSSNQYTTTSSLSYPSASKPVVSQSSSSTTTFHRLPDPLSHSDTHSLEVDEISPDSSKPSSVLDKPIQHIDVYPTLAGLDTAGKRIFRTPIIHLFNPDYIGQSPPSLEKEQRQSSIDASNEPEAPSSFRNTSINLITIGGMVTWWFAQYL</sequence>
<feature type="region of interest" description="Disordered" evidence="1">
    <location>
        <begin position="379"/>
        <end position="404"/>
    </location>
</feature>
<proteinExistence type="predicted"/>
<accession>A0A261XVK5</accession>
<comment type="caution">
    <text evidence="3">The sequence shown here is derived from an EMBL/GenBank/DDBJ whole genome shotgun (WGS) entry which is preliminary data.</text>
</comment>
<dbReference type="AlphaFoldDB" id="A0A261XVK5"/>
<feature type="region of interest" description="Disordered" evidence="1">
    <location>
        <begin position="261"/>
        <end position="340"/>
    </location>
</feature>
<feature type="domain" description="SAP" evidence="2">
    <location>
        <begin position="29"/>
        <end position="63"/>
    </location>
</feature>
<feature type="compositionally biased region" description="Basic and acidic residues" evidence="1">
    <location>
        <begin position="311"/>
        <end position="325"/>
    </location>
</feature>
<feature type="region of interest" description="Disordered" evidence="1">
    <location>
        <begin position="217"/>
        <end position="239"/>
    </location>
</feature>
<dbReference type="EMBL" id="MVBO01000157">
    <property type="protein sequence ID" value="OZJ02382.1"/>
    <property type="molecule type" value="Genomic_DNA"/>
</dbReference>
<dbReference type="InterPro" id="IPR003034">
    <property type="entry name" value="SAP_dom"/>
</dbReference>
<feature type="compositionally biased region" description="Low complexity" evidence="1">
    <location>
        <begin position="266"/>
        <end position="280"/>
    </location>
</feature>
<gene>
    <name evidence="3" type="ORF">BZG36_05630</name>
</gene>
<evidence type="ECO:0000313" key="3">
    <source>
        <dbReference type="EMBL" id="OZJ02382.1"/>
    </source>
</evidence>
<evidence type="ECO:0000256" key="1">
    <source>
        <dbReference type="SAM" id="MobiDB-lite"/>
    </source>
</evidence>
<reference evidence="3 4" key="1">
    <citation type="journal article" date="2017" name="Mycologia">
        <title>Bifiguratus adelaidae, gen. et sp. nov., a new member of Mucoromycotina in endophytic and soil-dwelling habitats.</title>
        <authorList>
            <person name="Torres-Cruz T.J."/>
            <person name="Billingsley Tobias T.L."/>
            <person name="Almatruk M."/>
            <person name="Hesse C."/>
            <person name="Kuske C.R."/>
            <person name="Desiro A."/>
            <person name="Benucci G.M."/>
            <person name="Bonito G."/>
            <person name="Stajich J.E."/>
            <person name="Dunlap C."/>
            <person name="Arnold A.E."/>
            <person name="Porras-Alfaro A."/>
        </authorList>
    </citation>
    <scope>NUCLEOTIDE SEQUENCE [LARGE SCALE GENOMIC DNA]</scope>
    <source>
        <strain evidence="3 4">AZ0501</strain>
    </source>
</reference>
<feature type="compositionally biased region" description="Polar residues" evidence="1">
    <location>
        <begin position="167"/>
        <end position="187"/>
    </location>
</feature>
<dbReference type="Proteomes" id="UP000242875">
    <property type="component" value="Unassembled WGS sequence"/>
</dbReference>
<feature type="compositionally biased region" description="Polar residues" evidence="1">
    <location>
        <begin position="281"/>
        <end position="291"/>
    </location>
</feature>
<protein>
    <recommendedName>
        <fullName evidence="2">SAP domain-containing protein</fullName>
    </recommendedName>
</protein>
<feature type="region of interest" description="Disordered" evidence="1">
    <location>
        <begin position="155"/>
        <end position="191"/>
    </location>
</feature>
<evidence type="ECO:0000259" key="2">
    <source>
        <dbReference type="PROSITE" id="PS50800"/>
    </source>
</evidence>